<evidence type="ECO:0000313" key="1">
    <source>
        <dbReference type="EMBL" id="HIH93647.1"/>
    </source>
</evidence>
<reference evidence="1" key="1">
    <citation type="journal article" date="2020" name="bioRxiv">
        <title>A rank-normalized archaeal taxonomy based on genome phylogeny resolves widespread incomplete and uneven classifications.</title>
        <authorList>
            <person name="Rinke C."/>
            <person name="Chuvochina M."/>
            <person name="Mussig A.J."/>
            <person name="Chaumeil P.-A."/>
            <person name="Waite D.W."/>
            <person name="Whitman W.B."/>
            <person name="Parks D.H."/>
            <person name="Hugenholtz P."/>
        </authorList>
    </citation>
    <scope>NUCLEOTIDE SEQUENCE</scope>
    <source>
        <strain evidence="1">UBA8876</strain>
    </source>
</reference>
<evidence type="ECO:0000313" key="2">
    <source>
        <dbReference type="Proteomes" id="UP000600774"/>
    </source>
</evidence>
<dbReference type="EMBL" id="DUJU01000074">
    <property type="protein sequence ID" value="HIH93647.1"/>
    <property type="molecule type" value="Genomic_DNA"/>
</dbReference>
<proteinExistence type="predicted"/>
<dbReference type="GeneID" id="43446201"/>
<name>A0A832VYA2_9EURY</name>
<comment type="caution">
    <text evidence="1">The sequence shown here is derived from an EMBL/GenBank/DDBJ whole genome shotgun (WGS) entry which is preliminary data.</text>
</comment>
<dbReference type="AlphaFoldDB" id="A0A832VYA2"/>
<sequence>MSNWYNDEIVFPVQERLDRISKLSPPDSEVQVLIHEINAILDSSGTEHPDHLAEVGQ</sequence>
<protein>
    <submittedName>
        <fullName evidence="1">Uncharacterized protein</fullName>
    </submittedName>
</protein>
<organism evidence="1 2">
    <name type="scientific">Methanosarcina acetivorans</name>
    <dbReference type="NCBI Taxonomy" id="2214"/>
    <lineage>
        <taxon>Archaea</taxon>
        <taxon>Methanobacteriati</taxon>
        <taxon>Methanobacteriota</taxon>
        <taxon>Stenosarchaea group</taxon>
        <taxon>Methanomicrobia</taxon>
        <taxon>Methanosarcinales</taxon>
        <taxon>Methanosarcinaceae</taxon>
        <taxon>Methanosarcina</taxon>
    </lineage>
</organism>
<accession>A0A832VYA2</accession>
<gene>
    <name evidence="1" type="ORF">HA338_06280</name>
</gene>
<dbReference type="RefSeq" id="WP_157860352.1">
    <property type="nucleotide sequence ID" value="NZ_DUJU01000074.1"/>
</dbReference>
<dbReference type="Proteomes" id="UP000600774">
    <property type="component" value="Unassembled WGS sequence"/>
</dbReference>